<dbReference type="FunFam" id="3.30.70.1430:FF:000001">
    <property type="entry name" value="Efflux pump membrane transporter"/>
    <property type="match status" value="1"/>
</dbReference>
<dbReference type="FunFam" id="1.20.1640.10:FF:000001">
    <property type="entry name" value="Efflux pump membrane transporter"/>
    <property type="match status" value="1"/>
</dbReference>
<dbReference type="GO" id="GO:0005886">
    <property type="term" value="C:plasma membrane"/>
    <property type="evidence" value="ECO:0007669"/>
    <property type="project" value="UniProtKB-SubCell"/>
</dbReference>
<feature type="region of interest" description="Disordered" evidence="8">
    <location>
        <begin position="1025"/>
        <end position="1046"/>
    </location>
</feature>
<evidence type="ECO:0000256" key="2">
    <source>
        <dbReference type="ARBA" id="ARBA00022448"/>
    </source>
</evidence>
<evidence type="ECO:0000256" key="9">
    <source>
        <dbReference type="SAM" id="Phobius"/>
    </source>
</evidence>
<sequence length="1046" mass="112158">MNVSAPFIVRPTATTLLVIGLTLLGLVAYFLLPIAGVPQVDIPTVQISAKLPGANAETMATSVAAPLERQLSLISGVTSMSSASSLGQTSIQVEFDLGRSLDGATQDVQSAINAAGGQLPKNLPNPPTYEKVNPADALLMSIAIMSPDLPIAKVDDYVENYLAPQISRITGVGLVDFHGEQKPAVRVQIDPSVAAAMGLSLEDVRAAIGTATVNAPKGTLDGQRQSLTLDTTDQIFDASAFGPVIVAYRNGAPVRISDLGKAVNGVEDVRQAAWLNGKRAIVIDVHKQPGYNVNQTVQLVKDALPVLRRSLPPSIMVQILGDRTQTIRASVNDVQFTMAISIGLVVLVMFVFLRNARATLIPSVTIPVSLLATCAVMYLLGYTIDNVSLMALTIAVGFIIDDAVVMVENIIRHIEAGESPLQAALIGAQEIGFTILSMTFSLIAVFLPLLLMGGLIGRLFREFAVTVSVAIVISGIVALTLTPMMCGWLLRPDDNHDHPKAAGRIETWLDTAFTRSLDAYAASLRWTLRHRLTTMAVMAATLASTALLYIAIPKGFFPQQDNGTIQGTAEAAQDISYAAMVQRVHELAKVVMADPDVQTVYYWVGANPTVNSARLMIDLKPLSQRKVSATDVVNRLRKTTAKVPAIAFFAQARQDVQVGARVSKTQYQYTLQDPDVAELFKWAPIMLAKLSSLPELRDVTGDLQATAPRMMLKIDRDAIGRLGISPQAIDDTLYDAFGQRQVATIFGQLDQHRVILEATPSAQEDASSLEKLYVPSATAQMVPLSVLTKSDMSVSPLTINHQDMFPSVTLSFNLAPGHSLGEAITAIQNAEQTIAKPAALTALYQGSAKIFETSLATQPYLIAAAIVAVYIVLGVLYESFIHPITILSTLPSAGVGAFLALIALGYDFSLIALIGVILLVGIVKKNAIMMIDFALVGERQRHLTAEQSIYDACLMRFRPIMMTTMAALLGSLPLALGSGAGSELRRPLGIAIVGGLLLSQFLTLYTTPVIYIYLSKLTRRAHGDRLPQVHSKAEEEGDMVASRAAE</sequence>
<dbReference type="OrthoDB" id="9807350at2"/>
<proteinExistence type="predicted"/>
<dbReference type="Pfam" id="PF00873">
    <property type="entry name" value="ACR_tran"/>
    <property type="match status" value="1"/>
</dbReference>
<dbReference type="EMBL" id="FNTH01000001">
    <property type="protein sequence ID" value="SEC70107.1"/>
    <property type="molecule type" value="Genomic_DNA"/>
</dbReference>
<feature type="transmembrane region" description="Helical" evidence="9">
    <location>
        <begin position="463"/>
        <end position="490"/>
    </location>
</feature>
<evidence type="ECO:0000256" key="6">
    <source>
        <dbReference type="ARBA" id="ARBA00022989"/>
    </source>
</evidence>
<keyword evidence="4" id="KW-0997">Cell inner membrane</keyword>
<feature type="transmembrane region" description="Helical" evidence="9">
    <location>
        <begin position="988"/>
        <end position="1014"/>
    </location>
</feature>
<dbReference type="PANTHER" id="PTHR32063:SF21">
    <property type="entry name" value="MULTIDRUG RESISTANCE PROTEIN MDTB"/>
    <property type="match status" value="1"/>
</dbReference>
<evidence type="ECO:0000256" key="7">
    <source>
        <dbReference type="ARBA" id="ARBA00023136"/>
    </source>
</evidence>
<evidence type="ECO:0000313" key="11">
    <source>
        <dbReference type="Proteomes" id="UP000198992"/>
    </source>
</evidence>
<dbReference type="Proteomes" id="UP000198992">
    <property type="component" value="Unassembled WGS sequence"/>
</dbReference>
<protein>
    <submittedName>
        <fullName evidence="10">Multidrug efflux pump</fullName>
    </submittedName>
</protein>
<dbReference type="Gene3D" id="3.30.70.1430">
    <property type="entry name" value="Multidrug efflux transporter AcrB pore domain"/>
    <property type="match status" value="2"/>
</dbReference>
<dbReference type="AlphaFoldDB" id="A0A1H4UN24"/>
<keyword evidence="6 9" id="KW-1133">Transmembrane helix</keyword>
<feature type="transmembrane region" description="Helical" evidence="9">
    <location>
        <begin position="12"/>
        <end position="32"/>
    </location>
</feature>
<dbReference type="PRINTS" id="PR00702">
    <property type="entry name" value="ACRIFLAVINRP"/>
</dbReference>
<reference evidence="10 11" key="1">
    <citation type="submission" date="2016-10" db="EMBL/GenBank/DDBJ databases">
        <authorList>
            <person name="de Groot N.N."/>
        </authorList>
    </citation>
    <scope>NUCLEOTIDE SEQUENCE [LARGE SCALE GENOMIC DNA]</scope>
    <source>
        <strain evidence="10 11">MT12</strain>
    </source>
</reference>
<feature type="transmembrane region" description="Helical" evidence="9">
    <location>
        <begin position="859"/>
        <end position="877"/>
    </location>
</feature>
<feature type="transmembrane region" description="Helical" evidence="9">
    <location>
        <begin position="957"/>
        <end position="976"/>
    </location>
</feature>
<name>A0A1H4UN24_9BRAD</name>
<evidence type="ECO:0000256" key="3">
    <source>
        <dbReference type="ARBA" id="ARBA00022475"/>
    </source>
</evidence>
<feature type="compositionally biased region" description="Basic and acidic residues" evidence="8">
    <location>
        <begin position="1025"/>
        <end position="1034"/>
    </location>
</feature>
<keyword evidence="5 9" id="KW-0812">Transmembrane</keyword>
<comment type="subcellular location">
    <subcellularLocation>
        <location evidence="1">Cell inner membrane</location>
        <topology evidence="1">Multi-pass membrane protein</topology>
    </subcellularLocation>
</comment>
<dbReference type="Gene3D" id="3.30.70.1320">
    <property type="entry name" value="Multidrug efflux transporter AcrB pore domain like"/>
    <property type="match status" value="1"/>
</dbReference>
<dbReference type="Gene3D" id="3.30.70.1440">
    <property type="entry name" value="Multidrug efflux transporter AcrB pore domain"/>
    <property type="match status" value="1"/>
</dbReference>
<feature type="transmembrane region" description="Helical" evidence="9">
    <location>
        <begin position="334"/>
        <end position="353"/>
    </location>
</feature>
<feature type="transmembrane region" description="Helical" evidence="9">
    <location>
        <begin position="431"/>
        <end position="451"/>
    </location>
</feature>
<dbReference type="InterPro" id="IPR027463">
    <property type="entry name" value="AcrB_DN_DC_subdom"/>
</dbReference>
<evidence type="ECO:0000256" key="8">
    <source>
        <dbReference type="SAM" id="MobiDB-lite"/>
    </source>
</evidence>
<keyword evidence="7 9" id="KW-0472">Membrane</keyword>
<feature type="transmembrane region" description="Helical" evidence="9">
    <location>
        <begin position="532"/>
        <end position="552"/>
    </location>
</feature>
<evidence type="ECO:0000256" key="5">
    <source>
        <dbReference type="ARBA" id="ARBA00022692"/>
    </source>
</evidence>
<dbReference type="SUPFAM" id="SSF82693">
    <property type="entry name" value="Multidrug efflux transporter AcrB pore domain, PN1, PN2, PC1 and PC2 subdomains"/>
    <property type="match status" value="3"/>
</dbReference>
<evidence type="ECO:0000256" key="1">
    <source>
        <dbReference type="ARBA" id="ARBA00004429"/>
    </source>
</evidence>
<evidence type="ECO:0000313" key="10">
    <source>
        <dbReference type="EMBL" id="SEC70107.1"/>
    </source>
</evidence>
<dbReference type="GO" id="GO:0042910">
    <property type="term" value="F:xenobiotic transmembrane transporter activity"/>
    <property type="evidence" value="ECO:0007669"/>
    <property type="project" value="TreeGrafter"/>
</dbReference>
<organism evidence="10 11">
    <name type="scientific">Bradyrhizobium erythrophlei</name>
    <dbReference type="NCBI Taxonomy" id="1437360"/>
    <lineage>
        <taxon>Bacteria</taxon>
        <taxon>Pseudomonadati</taxon>
        <taxon>Pseudomonadota</taxon>
        <taxon>Alphaproteobacteria</taxon>
        <taxon>Hyphomicrobiales</taxon>
        <taxon>Nitrobacteraceae</taxon>
        <taxon>Bradyrhizobium</taxon>
    </lineage>
</organism>
<dbReference type="SUPFAM" id="SSF82714">
    <property type="entry name" value="Multidrug efflux transporter AcrB TolC docking domain, DN and DC subdomains"/>
    <property type="match status" value="2"/>
</dbReference>
<dbReference type="PANTHER" id="PTHR32063">
    <property type="match status" value="1"/>
</dbReference>
<dbReference type="Gene3D" id="1.20.1640.10">
    <property type="entry name" value="Multidrug efflux transporter AcrB transmembrane domain"/>
    <property type="match status" value="2"/>
</dbReference>
<feature type="transmembrane region" description="Helical" evidence="9">
    <location>
        <begin position="360"/>
        <end position="381"/>
    </location>
</feature>
<dbReference type="Gene3D" id="3.30.2090.10">
    <property type="entry name" value="Multidrug efflux transporter AcrB TolC docking domain, DN and DC subdomains"/>
    <property type="match status" value="2"/>
</dbReference>
<dbReference type="SUPFAM" id="SSF82866">
    <property type="entry name" value="Multidrug efflux transporter AcrB transmembrane domain"/>
    <property type="match status" value="2"/>
</dbReference>
<evidence type="ECO:0000256" key="4">
    <source>
        <dbReference type="ARBA" id="ARBA00022519"/>
    </source>
</evidence>
<dbReference type="RefSeq" id="WP_092115765.1">
    <property type="nucleotide sequence ID" value="NZ_FNTH01000001.1"/>
</dbReference>
<gene>
    <name evidence="10" type="ORF">SAMN05444164_2514</name>
</gene>
<keyword evidence="2" id="KW-0813">Transport</keyword>
<feature type="transmembrane region" description="Helical" evidence="9">
    <location>
        <begin position="910"/>
        <end position="936"/>
    </location>
</feature>
<keyword evidence="3" id="KW-1003">Cell membrane</keyword>
<dbReference type="InterPro" id="IPR001036">
    <property type="entry name" value="Acrflvin-R"/>
</dbReference>
<accession>A0A1H4UN24</accession>